<gene>
    <name evidence="3" type="ORF">EYZ11_012186</name>
</gene>
<feature type="compositionally biased region" description="Low complexity" evidence="1">
    <location>
        <begin position="367"/>
        <end position="401"/>
    </location>
</feature>
<dbReference type="Pfam" id="PF08550">
    <property type="entry name" value="GATA_AreA"/>
    <property type="match status" value="1"/>
</dbReference>
<sequence length="441" mass="47985">MKGLPKGLVSTTDDIPTELRDLNAVEIDDIIQLWKVYSANPSVHGGDIGYRLENFFWRIWSSERLRRSINGFALARLFLRITEASPLSLSAPRQTTAKVVQAPEKGSQSSVNQTDNKTPSSTGSSRALPPPILKKSSTSSQVQGESQKTTRLLLTGVGGQSITRKPSTPPTPIPPPSRKKAYFAASKGKSTKRRPAIMRRRSSQTSSGASTRTHSPQRTSTPLTSPSPVKLLEQDESSASEVEEPSMEGSAKLREDKAMDKPAELPVSFLTSLKDIFADKRSPPNRAKSTPPKWGYVTSDDFTHYNVKFLSSENYEQPSSVSLVDKNFRARFAERQRQESEDYSSSPFEAIAPNAVAKGSPSAYMDRPTPSSSRPGPSHVVASTISSGIPIMTPTTSTTSSDGHMDSGGIPLQTPSSVSRRSQLSLLLEESRKQGTESDET</sequence>
<evidence type="ECO:0000313" key="3">
    <source>
        <dbReference type="EMBL" id="THC88364.1"/>
    </source>
</evidence>
<comment type="caution">
    <text evidence="3">The sequence shown here is derived from an EMBL/GenBank/DDBJ whole genome shotgun (WGS) entry which is preliminary data.</text>
</comment>
<reference evidence="3 4" key="1">
    <citation type="submission" date="2019-03" db="EMBL/GenBank/DDBJ databases">
        <title>The genome sequence of a newly discovered highly antifungal drug resistant Aspergillus species, Aspergillus tanneri NIH 1004.</title>
        <authorList>
            <person name="Mounaud S."/>
            <person name="Singh I."/>
            <person name="Joardar V."/>
            <person name="Pakala S."/>
            <person name="Pakala S."/>
            <person name="Venepally P."/>
            <person name="Hoover J."/>
            <person name="Nierman W."/>
            <person name="Chung J."/>
            <person name="Losada L."/>
        </authorList>
    </citation>
    <scope>NUCLEOTIDE SEQUENCE [LARGE SCALE GENOMIC DNA]</scope>
    <source>
        <strain evidence="3 4">NIH1004</strain>
    </source>
</reference>
<dbReference type="EMBL" id="SOSA01000866">
    <property type="protein sequence ID" value="THC88364.1"/>
    <property type="molecule type" value="Genomic_DNA"/>
</dbReference>
<feature type="compositionally biased region" description="Polar residues" evidence="1">
    <location>
        <begin position="135"/>
        <end position="152"/>
    </location>
</feature>
<organism evidence="3 4">
    <name type="scientific">Aspergillus tanneri</name>
    <dbReference type="NCBI Taxonomy" id="1220188"/>
    <lineage>
        <taxon>Eukaryota</taxon>
        <taxon>Fungi</taxon>
        <taxon>Dikarya</taxon>
        <taxon>Ascomycota</taxon>
        <taxon>Pezizomycotina</taxon>
        <taxon>Eurotiomycetes</taxon>
        <taxon>Eurotiomycetidae</taxon>
        <taxon>Eurotiales</taxon>
        <taxon>Aspergillaceae</taxon>
        <taxon>Aspergillus</taxon>
        <taxon>Aspergillus subgen. Circumdati</taxon>
    </lineage>
</organism>
<feature type="region of interest" description="Disordered" evidence="1">
    <location>
        <begin position="276"/>
        <end position="296"/>
    </location>
</feature>
<protein>
    <recommendedName>
        <fullName evidence="2">Nitrogen regulatory protein areA GATA-like domain-containing protein</fullName>
    </recommendedName>
</protein>
<evidence type="ECO:0000259" key="2">
    <source>
        <dbReference type="Pfam" id="PF08550"/>
    </source>
</evidence>
<dbReference type="InterPro" id="IPR013860">
    <property type="entry name" value="AreA_GATA"/>
</dbReference>
<proteinExistence type="predicted"/>
<dbReference type="AlphaFoldDB" id="A0A4V3UMS1"/>
<evidence type="ECO:0000256" key="1">
    <source>
        <dbReference type="SAM" id="MobiDB-lite"/>
    </source>
</evidence>
<feature type="domain" description="Nitrogen regulatory protein areA GATA-like" evidence="2">
    <location>
        <begin position="33"/>
        <end position="61"/>
    </location>
</feature>
<feature type="compositionally biased region" description="Polar residues" evidence="1">
    <location>
        <begin position="106"/>
        <end position="125"/>
    </location>
</feature>
<feature type="compositionally biased region" description="Basic residues" evidence="1">
    <location>
        <begin position="189"/>
        <end position="202"/>
    </location>
</feature>
<evidence type="ECO:0000313" key="4">
    <source>
        <dbReference type="Proteomes" id="UP000308092"/>
    </source>
</evidence>
<dbReference type="VEuPathDB" id="FungiDB:EYZ11_012186"/>
<feature type="compositionally biased region" description="Low complexity" evidence="1">
    <location>
        <begin position="416"/>
        <end position="428"/>
    </location>
</feature>
<feature type="compositionally biased region" description="Acidic residues" evidence="1">
    <location>
        <begin position="234"/>
        <end position="246"/>
    </location>
</feature>
<accession>A0A4V3UMS1</accession>
<dbReference type="Proteomes" id="UP000308092">
    <property type="component" value="Unassembled WGS sequence"/>
</dbReference>
<feature type="compositionally biased region" description="Basic and acidic residues" evidence="1">
    <location>
        <begin position="251"/>
        <end position="261"/>
    </location>
</feature>
<dbReference type="STRING" id="1220188.A0A4V3UMS1"/>
<name>A0A4V3UMS1_9EURO</name>
<feature type="region of interest" description="Disordered" evidence="1">
    <location>
        <begin position="90"/>
        <end position="261"/>
    </location>
</feature>
<keyword evidence="4" id="KW-1185">Reference proteome</keyword>
<feature type="compositionally biased region" description="Pro residues" evidence="1">
    <location>
        <begin position="167"/>
        <end position="176"/>
    </location>
</feature>
<feature type="compositionally biased region" description="Polar residues" evidence="1">
    <location>
        <begin position="203"/>
        <end position="227"/>
    </location>
</feature>
<feature type="compositionally biased region" description="Basic and acidic residues" evidence="1">
    <location>
        <begin position="429"/>
        <end position="441"/>
    </location>
</feature>
<feature type="region of interest" description="Disordered" evidence="1">
    <location>
        <begin position="334"/>
        <end position="441"/>
    </location>
</feature>